<evidence type="ECO:0000313" key="1">
    <source>
        <dbReference type="EMBL" id="ALV07702.1"/>
    </source>
</evidence>
<sequence>MARLLIQQHPLATLMLQDPTHGLSAVPVPMIWGADKNKPDQWWVEGHMARSNQNTEALVSGKAGQVLVQFSGPGAYVSPRHYDVSKSVPTWNYVTVQIHGHVQVIDNPMEKDTLLKRLIATQEPAYARDWSGLPADRDGKLLGSIIGFRIPVERCVLKVKLSQNRSEGERSRILAHQRKGSYEEQVLARWMTLLAQR</sequence>
<dbReference type="Pfam" id="PF04299">
    <property type="entry name" value="FMN_bind_2"/>
    <property type="match status" value="1"/>
</dbReference>
<dbReference type="InterPro" id="IPR007396">
    <property type="entry name" value="TR_PAI2-type"/>
</dbReference>
<dbReference type="Proteomes" id="UP000060699">
    <property type="component" value="Chromosome"/>
</dbReference>
<gene>
    <name evidence="1" type="ORF">RD2015_3243</name>
</gene>
<dbReference type="KEGG" id="rdp:RD2015_3243"/>
<dbReference type="SUPFAM" id="SSF50475">
    <property type="entry name" value="FMN-binding split barrel"/>
    <property type="match status" value="1"/>
</dbReference>
<dbReference type="Gene3D" id="2.30.110.10">
    <property type="entry name" value="Electron Transport, Fmn-binding Protein, Chain A"/>
    <property type="match status" value="1"/>
</dbReference>
<evidence type="ECO:0000313" key="2">
    <source>
        <dbReference type="Proteomes" id="UP000060699"/>
    </source>
</evidence>
<dbReference type="InterPro" id="IPR012349">
    <property type="entry name" value="Split_barrel_FMN-bd"/>
</dbReference>
<accession>A0A0U3D272</accession>
<proteinExistence type="predicted"/>
<protein>
    <submittedName>
        <fullName evidence="1">Negative transcriptional regulator</fullName>
    </submittedName>
</protein>
<organism evidence="1 2">
    <name type="scientific">Roseateles depolymerans</name>
    <dbReference type="NCBI Taxonomy" id="76731"/>
    <lineage>
        <taxon>Bacteria</taxon>
        <taxon>Pseudomonadati</taxon>
        <taxon>Pseudomonadota</taxon>
        <taxon>Betaproteobacteria</taxon>
        <taxon>Burkholderiales</taxon>
        <taxon>Sphaerotilaceae</taxon>
        <taxon>Roseateles</taxon>
    </lineage>
</organism>
<dbReference type="AlphaFoldDB" id="A0A0U3D272"/>
<keyword evidence="2" id="KW-1185">Reference proteome</keyword>
<reference evidence="1 2" key="1">
    <citation type="submission" date="2015-12" db="EMBL/GenBank/DDBJ databases">
        <title>Complete genome of Roseateles depolymerans KCTC 42856.</title>
        <authorList>
            <person name="Kim K.M."/>
        </authorList>
    </citation>
    <scope>NUCLEOTIDE SEQUENCE [LARGE SCALE GENOMIC DNA]</scope>
    <source>
        <strain evidence="1 2">KCTC 42856</strain>
    </source>
</reference>
<dbReference type="PANTHER" id="PTHR35802">
    <property type="entry name" value="PROTEASE SYNTHASE AND SPORULATION PROTEIN PAI 2"/>
    <property type="match status" value="1"/>
</dbReference>
<dbReference type="PIRSF" id="PIRSF010372">
    <property type="entry name" value="PaiB"/>
    <property type="match status" value="1"/>
</dbReference>
<dbReference type="EMBL" id="CP013729">
    <property type="protein sequence ID" value="ALV07702.1"/>
    <property type="molecule type" value="Genomic_DNA"/>
</dbReference>
<name>A0A0U3D272_9BURK</name>
<dbReference type="PANTHER" id="PTHR35802:SF1">
    <property type="entry name" value="PROTEASE SYNTHASE AND SPORULATION PROTEIN PAI 2"/>
    <property type="match status" value="1"/>
</dbReference>